<evidence type="ECO:0000256" key="3">
    <source>
        <dbReference type="ARBA" id="ARBA00022989"/>
    </source>
</evidence>
<evidence type="ECO:0000256" key="2">
    <source>
        <dbReference type="ARBA" id="ARBA00022692"/>
    </source>
</evidence>
<keyword evidence="5" id="KW-1278">Translocase</keyword>
<keyword evidence="9" id="KW-1185">Reference proteome</keyword>
<comment type="catalytic activity">
    <reaction evidence="5">
        <text>a quinone + NADH + 5 H(+)(in) = a quinol + NAD(+) + 4 H(+)(out)</text>
        <dbReference type="Rhea" id="RHEA:57888"/>
        <dbReference type="ChEBI" id="CHEBI:15378"/>
        <dbReference type="ChEBI" id="CHEBI:24646"/>
        <dbReference type="ChEBI" id="CHEBI:57540"/>
        <dbReference type="ChEBI" id="CHEBI:57945"/>
        <dbReference type="ChEBI" id="CHEBI:132124"/>
    </reaction>
</comment>
<feature type="transmembrane region" description="Helical" evidence="5">
    <location>
        <begin position="340"/>
        <end position="362"/>
    </location>
</feature>
<dbReference type="OrthoDB" id="9803734at2"/>
<accession>A0A1H8RJL6</accession>
<dbReference type="RefSeq" id="WP_091941094.1">
    <property type="nucleotide sequence ID" value="NZ_FOEE01000003.1"/>
</dbReference>
<dbReference type="PANTHER" id="PTHR11432">
    <property type="entry name" value="NADH DEHYDROGENASE SUBUNIT 1"/>
    <property type="match status" value="1"/>
</dbReference>
<keyword evidence="2 5" id="KW-0812">Transmembrane</keyword>
<reference evidence="9" key="1">
    <citation type="submission" date="2016-10" db="EMBL/GenBank/DDBJ databases">
        <authorList>
            <person name="Varghese N."/>
            <person name="Submissions S."/>
        </authorList>
    </citation>
    <scope>NUCLEOTIDE SEQUENCE [LARGE SCALE GENOMIC DNA]</scope>
    <source>
        <strain evidence="9">DSM 45413</strain>
    </source>
</reference>
<feature type="transmembrane region" description="Helical" evidence="5">
    <location>
        <begin position="308"/>
        <end position="328"/>
    </location>
</feature>
<gene>
    <name evidence="5" type="primary">nuoH</name>
    <name evidence="8" type="ORF">SAMN05660991_01145</name>
</gene>
<feature type="transmembrane region" description="Helical" evidence="5">
    <location>
        <begin position="374"/>
        <end position="395"/>
    </location>
</feature>
<keyword evidence="5" id="KW-0874">Quinone</keyword>
<feature type="transmembrane region" description="Helical" evidence="5">
    <location>
        <begin position="91"/>
        <end position="110"/>
    </location>
</feature>
<feature type="region of interest" description="Disordered" evidence="7">
    <location>
        <begin position="419"/>
        <end position="511"/>
    </location>
</feature>
<comment type="subunit">
    <text evidence="5">NDH-1 is composed of 14 different subunits. Subunits NuoA, H, J, K, L, M, N constitute the membrane sector of the complex.</text>
</comment>
<dbReference type="PANTHER" id="PTHR11432:SF3">
    <property type="entry name" value="NADH-UBIQUINONE OXIDOREDUCTASE CHAIN 1"/>
    <property type="match status" value="1"/>
</dbReference>
<dbReference type="GO" id="GO:0016655">
    <property type="term" value="F:oxidoreductase activity, acting on NAD(P)H, quinone or similar compound as acceptor"/>
    <property type="evidence" value="ECO:0007669"/>
    <property type="project" value="UniProtKB-UniRule"/>
</dbReference>
<proteinExistence type="inferred from homology"/>
<dbReference type="GO" id="GO:0009060">
    <property type="term" value="P:aerobic respiration"/>
    <property type="evidence" value="ECO:0007669"/>
    <property type="project" value="TreeGrafter"/>
</dbReference>
<name>A0A1H8RJL6_9ACTN</name>
<comment type="function">
    <text evidence="5">NDH-1 shuttles electrons from NADH, via FMN and iron-sulfur (Fe-S) centers, to quinones in the respiratory chain. The immediate electron acceptor for the enzyme in this species is believed to be ubiquinone. Couples the redox reaction to proton translocation (for every two electrons transferred, four hydrogen ions are translocated across the cytoplasmic membrane), and thus conserves the redox energy in a proton gradient. This subunit may bind ubiquinone.</text>
</comment>
<evidence type="ECO:0000256" key="7">
    <source>
        <dbReference type="SAM" id="MobiDB-lite"/>
    </source>
</evidence>
<evidence type="ECO:0000256" key="4">
    <source>
        <dbReference type="ARBA" id="ARBA00023136"/>
    </source>
</evidence>
<dbReference type="InterPro" id="IPR001694">
    <property type="entry name" value="NADH_UbQ_OxRdtase_su1/FPO"/>
</dbReference>
<keyword evidence="3 5" id="KW-1133">Transmembrane helix</keyword>
<keyword evidence="5 6" id="KW-0520">NAD</keyword>
<organism evidence="8 9">
    <name type="scientific">Trujillonella endophytica</name>
    <dbReference type="NCBI Taxonomy" id="673521"/>
    <lineage>
        <taxon>Bacteria</taxon>
        <taxon>Bacillati</taxon>
        <taxon>Actinomycetota</taxon>
        <taxon>Actinomycetes</taxon>
        <taxon>Geodermatophilales</taxon>
        <taxon>Geodermatophilaceae</taxon>
        <taxon>Trujillonella</taxon>
    </lineage>
</organism>
<evidence type="ECO:0000256" key="1">
    <source>
        <dbReference type="ARBA" id="ARBA00004141"/>
    </source>
</evidence>
<dbReference type="NCBIfam" id="NF004743">
    <property type="entry name" value="PRK06076.1-4"/>
    <property type="match status" value="1"/>
</dbReference>
<dbReference type="EC" id="7.1.1.-" evidence="5"/>
<dbReference type="STRING" id="673521.SAMN05660991_01145"/>
<evidence type="ECO:0000256" key="5">
    <source>
        <dbReference type="HAMAP-Rule" id="MF_01350"/>
    </source>
</evidence>
<protein>
    <recommendedName>
        <fullName evidence="5">NADH-quinone oxidoreductase subunit H</fullName>
        <ecNumber evidence="5">7.1.1.-</ecNumber>
    </recommendedName>
    <alternativeName>
        <fullName evidence="5">NADH dehydrogenase I subunit H</fullName>
    </alternativeName>
    <alternativeName>
        <fullName evidence="5">NDH-1 subunit H</fullName>
    </alternativeName>
</protein>
<dbReference type="NCBIfam" id="NF004741">
    <property type="entry name" value="PRK06076.1-2"/>
    <property type="match status" value="1"/>
</dbReference>
<feature type="transmembrane region" description="Helical" evidence="5">
    <location>
        <begin position="130"/>
        <end position="151"/>
    </location>
</feature>
<feature type="transmembrane region" description="Helical" evidence="5">
    <location>
        <begin position="20"/>
        <end position="44"/>
    </location>
</feature>
<dbReference type="GO" id="GO:0005886">
    <property type="term" value="C:plasma membrane"/>
    <property type="evidence" value="ECO:0007669"/>
    <property type="project" value="UniProtKB-SubCell"/>
</dbReference>
<dbReference type="InterPro" id="IPR018086">
    <property type="entry name" value="NADH_UbQ_OxRdtase_su1_CS"/>
</dbReference>
<dbReference type="PROSITE" id="PS00667">
    <property type="entry name" value="COMPLEX1_ND1_1"/>
    <property type="match status" value="1"/>
</dbReference>
<dbReference type="GO" id="GO:0048038">
    <property type="term" value="F:quinone binding"/>
    <property type="evidence" value="ECO:0007669"/>
    <property type="project" value="UniProtKB-KW"/>
</dbReference>
<dbReference type="HAMAP" id="MF_01350">
    <property type="entry name" value="NDH1_NuoH"/>
    <property type="match status" value="1"/>
</dbReference>
<dbReference type="EMBL" id="FOEE01000003">
    <property type="protein sequence ID" value="SEO66457.1"/>
    <property type="molecule type" value="Genomic_DNA"/>
</dbReference>
<evidence type="ECO:0000256" key="6">
    <source>
        <dbReference type="RuleBase" id="RU000471"/>
    </source>
</evidence>
<keyword evidence="5" id="KW-1003">Cell membrane</keyword>
<dbReference type="Pfam" id="PF00146">
    <property type="entry name" value="NADHdh"/>
    <property type="match status" value="1"/>
</dbReference>
<keyword evidence="4 5" id="KW-0472">Membrane</keyword>
<feature type="transmembrane region" description="Helical" evidence="5">
    <location>
        <begin position="218"/>
        <end position="237"/>
    </location>
</feature>
<sequence length="511" mass="54912">MSLLASPEQPTLEDFGTDVWWIVLIKVVGVFVVLVVMTLFAIVFERKVVSRMQQRIGPNRVGPRGYLQSLADGLKLAFKEDIMPALADKPVYFLAPVIAAVPAFLAFSVIPMGPSVSIFGERTPLQLTDAPIGVLIVLACSAMGVYGIVLAGWASGSTYPLLGGLRSAAQMVSYEIAMGLSIVAVFLYAGSMSTSEIVAAQANGNEVSFFGWEFTGPSWFAVLLPVSFVIYAIAVVGETNRAPFDLPEAESELVGGFHTEYSSLKFALFFLAEYINMVTVSALAATLFLGGWRAPWPLSIWDGANSGWWPMLWFFLKVVVALFVFIWLRGTLPRLRYDQFMRFGWKVLVPTALVWILAVATMRTVSREADLSTGQVALFVGVPIALLVLGGLWMFGRAENSTTRIAAEKATAGAIRATEPEPEVLAPAGPRRRPAQRTGPIRAEGGFPVPPMDLVVPPSPRLRRAEPVGAAARADGGLVATGRRGGRAHDPSGAALPADARSPEAQEDGDA</sequence>
<evidence type="ECO:0000313" key="8">
    <source>
        <dbReference type="EMBL" id="SEO66457.1"/>
    </source>
</evidence>
<dbReference type="AlphaFoldDB" id="A0A1H8RJL6"/>
<feature type="transmembrane region" description="Helical" evidence="5">
    <location>
        <begin position="266"/>
        <end position="288"/>
    </location>
</feature>
<dbReference type="Proteomes" id="UP000198960">
    <property type="component" value="Unassembled WGS sequence"/>
</dbReference>
<keyword evidence="5" id="KW-0830">Ubiquinone</keyword>
<feature type="transmembrane region" description="Helical" evidence="5">
    <location>
        <begin position="172"/>
        <end position="189"/>
    </location>
</feature>
<evidence type="ECO:0000313" key="9">
    <source>
        <dbReference type="Proteomes" id="UP000198960"/>
    </source>
</evidence>
<dbReference type="PROSITE" id="PS00668">
    <property type="entry name" value="COMPLEX1_ND1_2"/>
    <property type="match status" value="1"/>
</dbReference>
<comment type="subcellular location">
    <subcellularLocation>
        <location evidence="5 6">Cell membrane</location>
        <topology evidence="5 6">Multi-pass membrane protein</topology>
    </subcellularLocation>
    <subcellularLocation>
        <location evidence="1">Membrane</location>
        <topology evidence="1">Multi-pass membrane protein</topology>
    </subcellularLocation>
</comment>
<comment type="similarity">
    <text evidence="5 6">Belongs to the complex I subunit 1 family.</text>
</comment>
<dbReference type="GO" id="GO:0003954">
    <property type="term" value="F:NADH dehydrogenase activity"/>
    <property type="evidence" value="ECO:0007669"/>
    <property type="project" value="TreeGrafter"/>
</dbReference>